<dbReference type="PRINTS" id="PR00038">
    <property type="entry name" value="HTHLUXR"/>
</dbReference>
<keyword evidence="2" id="KW-0238">DNA-binding</keyword>
<dbReference type="InterPro" id="IPR000792">
    <property type="entry name" value="Tscrpt_reg_LuxR_C"/>
</dbReference>
<accession>A0A5S3QC13</accession>
<evidence type="ECO:0000313" key="6">
    <source>
        <dbReference type="Proteomes" id="UP000309550"/>
    </source>
</evidence>
<comment type="caution">
    <text evidence="5">The sequence shown here is derived from an EMBL/GenBank/DDBJ whole genome shotgun (WGS) entry which is preliminary data.</text>
</comment>
<organism evidence="5 6">
    <name type="scientific">Sulfitobacter sabulilitoris</name>
    <dbReference type="NCBI Taxonomy" id="2562655"/>
    <lineage>
        <taxon>Bacteria</taxon>
        <taxon>Pseudomonadati</taxon>
        <taxon>Pseudomonadota</taxon>
        <taxon>Alphaproteobacteria</taxon>
        <taxon>Rhodobacterales</taxon>
        <taxon>Roseobacteraceae</taxon>
        <taxon>Sulfitobacter</taxon>
    </lineage>
</organism>
<dbReference type="InterPro" id="IPR036388">
    <property type="entry name" value="WH-like_DNA-bd_sf"/>
</dbReference>
<feature type="domain" description="HTH luxR-type" evidence="4">
    <location>
        <begin position="224"/>
        <end position="281"/>
    </location>
</feature>
<keyword evidence="3" id="KW-0804">Transcription</keyword>
<dbReference type="OrthoDB" id="5497412at2"/>
<dbReference type="EMBL" id="VANS01000001">
    <property type="protein sequence ID" value="TMM54632.1"/>
    <property type="molecule type" value="Genomic_DNA"/>
</dbReference>
<dbReference type="Pfam" id="PF00196">
    <property type="entry name" value="GerE"/>
    <property type="match status" value="1"/>
</dbReference>
<gene>
    <name evidence="5" type="ORF">FDT80_03320</name>
</gene>
<dbReference type="SMART" id="SM00421">
    <property type="entry name" value="HTH_LUXR"/>
    <property type="match status" value="1"/>
</dbReference>
<evidence type="ECO:0000256" key="3">
    <source>
        <dbReference type="ARBA" id="ARBA00023163"/>
    </source>
</evidence>
<dbReference type="SUPFAM" id="SSF46894">
    <property type="entry name" value="C-terminal effector domain of the bipartite response regulators"/>
    <property type="match status" value="1"/>
</dbReference>
<dbReference type="InterPro" id="IPR016032">
    <property type="entry name" value="Sig_transdc_resp-reg_C-effctor"/>
</dbReference>
<dbReference type="PANTHER" id="PTHR44688">
    <property type="entry name" value="DNA-BINDING TRANSCRIPTIONAL ACTIVATOR DEVR_DOSR"/>
    <property type="match status" value="1"/>
</dbReference>
<dbReference type="RefSeq" id="WP_138660804.1">
    <property type="nucleotide sequence ID" value="NZ_VANS01000001.1"/>
</dbReference>
<dbReference type="Gene3D" id="1.10.10.10">
    <property type="entry name" value="Winged helix-like DNA-binding domain superfamily/Winged helix DNA-binding domain"/>
    <property type="match status" value="1"/>
</dbReference>
<sequence length="298" mass="32608">MPRSADTASSDPVRFPTAAPLEVRIERSFALITKWAAAMSGHGDFNKIVSGLIAQVQGANLVVYRLALADFTPRIIAAACDRRGQTRPDRPGVALARFLLDRHRESALPGTIWRLSELREDPRFAASAANREWAHRTEICEVSLIVMEQQDGHIDLIEIAFETPPNRHKQLSTSVITRSLADGWAARAPGIVSRMIAAQGRMRGSTAGHDTDHASPSILGGFNPYNLSRSEQRVCHLLAGGLKPREMAQELNVSIATIRTHLRNVYAKTGASGQVEVMARLHADTQTEQDQPTLSRAG</sequence>
<reference evidence="5 6" key="1">
    <citation type="submission" date="2019-05" db="EMBL/GenBank/DDBJ databases">
        <title>Sulfitobacter sabulilitoris sp. nov., isolated from a marine sand.</title>
        <authorList>
            <person name="Yoon J.-H."/>
        </authorList>
    </citation>
    <scope>NUCLEOTIDE SEQUENCE [LARGE SCALE GENOMIC DNA]</scope>
    <source>
        <strain evidence="5 6">HSMS-29</strain>
    </source>
</reference>
<protein>
    <submittedName>
        <fullName evidence="5">Helix-turn-helix transcriptional regulator</fullName>
    </submittedName>
</protein>
<dbReference type="PANTHER" id="PTHR44688:SF16">
    <property type="entry name" value="DNA-BINDING TRANSCRIPTIONAL ACTIVATOR DEVR_DOSR"/>
    <property type="match status" value="1"/>
</dbReference>
<evidence type="ECO:0000313" key="5">
    <source>
        <dbReference type="EMBL" id="TMM54632.1"/>
    </source>
</evidence>
<name>A0A5S3QC13_9RHOB</name>
<dbReference type="CDD" id="cd06170">
    <property type="entry name" value="LuxR_C_like"/>
    <property type="match status" value="1"/>
</dbReference>
<dbReference type="GO" id="GO:0006355">
    <property type="term" value="P:regulation of DNA-templated transcription"/>
    <property type="evidence" value="ECO:0007669"/>
    <property type="project" value="InterPro"/>
</dbReference>
<evidence type="ECO:0000256" key="1">
    <source>
        <dbReference type="ARBA" id="ARBA00023015"/>
    </source>
</evidence>
<dbReference type="AlphaFoldDB" id="A0A5S3QC13"/>
<proteinExistence type="predicted"/>
<dbReference type="GO" id="GO:0003677">
    <property type="term" value="F:DNA binding"/>
    <property type="evidence" value="ECO:0007669"/>
    <property type="project" value="UniProtKB-KW"/>
</dbReference>
<dbReference type="Proteomes" id="UP000309550">
    <property type="component" value="Unassembled WGS sequence"/>
</dbReference>
<keyword evidence="1" id="KW-0805">Transcription regulation</keyword>
<evidence type="ECO:0000259" key="4">
    <source>
        <dbReference type="SMART" id="SM00421"/>
    </source>
</evidence>
<evidence type="ECO:0000256" key="2">
    <source>
        <dbReference type="ARBA" id="ARBA00023125"/>
    </source>
</evidence>
<keyword evidence="6" id="KW-1185">Reference proteome</keyword>